<dbReference type="SUPFAM" id="SSF54585">
    <property type="entry name" value="Cdc48 domain 2-like"/>
    <property type="match status" value="1"/>
</dbReference>
<comment type="similarity">
    <text evidence="2 11">Belongs to the AAA ATPase family.</text>
</comment>
<dbReference type="GO" id="GO:0006891">
    <property type="term" value="P:intra-Golgi vesicle-mediated transport"/>
    <property type="evidence" value="ECO:0007669"/>
    <property type="project" value="TreeGrafter"/>
</dbReference>
<evidence type="ECO:0000256" key="5">
    <source>
        <dbReference type="ARBA" id="ARBA00022737"/>
    </source>
</evidence>
<dbReference type="FunFam" id="3.40.50.300:FF:000166">
    <property type="entry name" value="vesicle-fusing ATPase isoform X1"/>
    <property type="match status" value="1"/>
</dbReference>
<dbReference type="Pfam" id="PF02933">
    <property type="entry name" value="CDC48_2"/>
    <property type="match status" value="1"/>
</dbReference>
<dbReference type="InterPro" id="IPR039812">
    <property type="entry name" value="Vesicle-fus_ATPase"/>
</dbReference>
<protein>
    <recommendedName>
        <fullName evidence="10 11">Vesicular-fusion protein SEC18</fullName>
    </recommendedName>
</protein>
<dbReference type="PANTHER" id="PTHR23078">
    <property type="entry name" value="VESICULAR-FUSION PROTEIN NSF"/>
    <property type="match status" value="1"/>
</dbReference>
<evidence type="ECO:0000313" key="13">
    <source>
        <dbReference type="EMBL" id="THH02130.1"/>
    </source>
</evidence>
<evidence type="ECO:0000256" key="10">
    <source>
        <dbReference type="ARBA" id="ARBA00068637"/>
    </source>
</evidence>
<dbReference type="GO" id="GO:0035494">
    <property type="term" value="P:SNARE complex disassembly"/>
    <property type="evidence" value="ECO:0007669"/>
    <property type="project" value="InterPro"/>
</dbReference>
<evidence type="ECO:0000256" key="11">
    <source>
        <dbReference type="RuleBase" id="RU367045"/>
    </source>
</evidence>
<proteinExistence type="inferred from homology"/>
<keyword evidence="6 11" id="KW-0547">Nucleotide-binding</keyword>
<comment type="caution">
    <text evidence="13">The sequence shown here is derived from an EMBL/GenBank/DDBJ whole genome shotgun (WGS) entry which is preliminary data.</text>
</comment>
<dbReference type="AlphaFoldDB" id="A0A4S4KYH7"/>
<dbReference type="Proteomes" id="UP000309038">
    <property type="component" value="Unassembled WGS sequence"/>
</dbReference>
<keyword evidence="14" id="KW-1185">Reference proteome</keyword>
<dbReference type="Gene3D" id="3.10.330.10">
    <property type="match status" value="1"/>
</dbReference>
<evidence type="ECO:0000256" key="7">
    <source>
        <dbReference type="ARBA" id="ARBA00022840"/>
    </source>
</evidence>
<feature type="domain" description="AAA+ ATPase" evidence="12">
    <location>
        <begin position="518"/>
        <end position="654"/>
    </location>
</feature>
<dbReference type="PANTHER" id="PTHR23078:SF3">
    <property type="entry name" value="VESICLE-FUSING ATPASE"/>
    <property type="match status" value="1"/>
</dbReference>
<dbReference type="SUPFAM" id="SSF50692">
    <property type="entry name" value="ADC-like"/>
    <property type="match status" value="1"/>
</dbReference>
<dbReference type="Gene3D" id="2.40.40.20">
    <property type="match status" value="1"/>
</dbReference>
<dbReference type="SMART" id="SM00382">
    <property type="entry name" value="AAA"/>
    <property type="match status" value="2"/>
</dbReference>
<dbReference type="InterPro" id="IPR003960">
    <property type="entry name" value="ATPase_AAA_CS"/>
</dbReference>
<dbReference type="GO" id="GO:0016887">
    <property type="term" value="F:ATP hydrolysis activity"/>
    <property type="evidence" value="ECO:0007669"/>
    <property type="project" value="InterPro"/>
</dbReference>
<dbReference type="InterPro" id="IPR004201">
    <property type="entry name" value="Cdc48_dom2"/>
</dbReference>
<evidence type="ECO:0000256" key="1">
    <source>
        <dbReference type="ARBA" id="ARBA00004496"/>
    </source>
</evidence>
<evidence type="ECO:0000313" key="14">
    <source>
        <dbReference type="Proteomes" id="UP000309038"/>
    </source>
</evidence>
<dbReference type="InterPro" id="IPR003593">
    <property type="entry name" value="AAA+_ATPase"/>
</dbReference>
<dbReference type="PROSITE" id="PS00674">
    <property type="entry name" value="AAA"/>
    <property type="match status" value="1"/>
</dbReference>
<name>A0A4S4KYH7_9APHY</name>
<sequence length="728" mass="79691">MTQGPKDTRNGSLHMQEQDFSQGQHVLVKQQFALTVCHDNTGKLPPHFIGAAAMQRQWVGLSLAGDEVTVEPLPFIPSYLQSIDLEVGFLKRGHEIAESFSADEMERNFLKAYNGILFTVGQLLVFEFHGQNLKLQVKGLNTVELADGQRRGGASASTNLGVLMEKTQVTFIKAADSTIKLKSSGKKAAPNAILAPNFKFEDMGIGGLDSEFGTIFRRAFASRIYPPALIERMGLQHVKGILLFGPPGTGKTLMARQIGKMLNAREPKVVNGPEILNKFVGASEENIRKLFEDAEKEYKAKGDESDLHIIIFDELDAICKQRGSTGGGTGVGDSIVNQLLSKMDGVDQLNNILIIGMTNRLDMIDEALLRPGRLEVHLEISLPDEKGRLQILNIHTAKMRESGALGRDVDLVELSQVTKNFSGAEINGLVKSAMSWALNRHAPVGTVNVVMDDIDKIRVTRPDFMNALEEVIPAFGVAKEELEQVVQNGIIHFDKAINDILRSGQLFVDQVRTSTRTPLVTLLLHGPPGSGKTALAATIARASDYPFMKLVSPDDMIGFSESQKVHAISKVFADSYKSPLSVIVVDSLERLLDFTPIGPRFSNTVLQTLLVLFAKRPPKGRRLLIIATTSLRPVLTDLGLGESFDSELRVPPVSSLQALGRVLDEVDLLTDARERQRTLEMLEHAGMGGQDDMNGLNIGIKKLLSTIEMARQEPEAVGERLVTSLMGL</sequence>
<keyword evidence="5" id="KW-0677">Repeat</keyword>
<gene>
    <name evidence="13" type="ORF">EW026_g661</name>
</gene>
<evidence type="ECO:0000259" key="12">
    <source>
        <dbReference type="SMART" id="SM00382"/>
    </source>
</evidence>
<evidence type="ECO:0000256" key="3">
    <source>
        <dbReference type="ARBA" id="ARBA00022448"/>
    </source>
</evidence>
<comment type="function">
    <text evidence="9 11">Required for vesicle-mediated transport. Catalyzes the fusion of transport vesicles within the Golgi cisternae. Is also required for transport from the endoplasmic reticulum to the Golgi stack. Seems to function as a fusion protein required for the delivery of cargo proteins to all compartments of the Golgi stack independent of vesicle origin.</text>
</comment>
<evidence type="ECO:0000256" key="4">
    <source>
        <dbReference type="ARBA" id="ARBA00022490"/>
    </source>
</evidence>
<keyword evidence="7 11" id="KW-0067">ATP-binding</keyword>
<dbReference type="CDD" id="cd00009">
    <property type="entry name" value="AAA"/>
    <property type="match status" value="1"/>
</dbReference>
<dbReference type="InterPro" id="IPR009010">
    <property type="entry name" value="Asp_de-COase-like_dom_sf"/>
</dbReference>
<dbReference type="GO" id="GO:0043001">
    <property type="term" value="P:Golgi to plasma membrane protein transport"/>
    <property type="evidence" value="ECO:0007669"/>
    <property type="project" value="TreeGrafter"/>
</dbReference>
<keyword evidence="11" id="KW-0378">Hydrolase</keyword>
<keyword evidence="11" id="KW-0931">ER-Golgi transport</keyword>
<accession>A0A4S4KYH7</accession>
<dbReference type="GO" id="GO:0005795">
    <property type="term" value="C:Golgi stack"/>
    <property type="evidence" value="ECO:0007669"/>
    <property type="project" value="TreeGrafter"/>
</dbReference>
<keyword evidence="4 11" id="KW-0963">Cytoplasm</keyword>
<feature type="domain" description="AAA+ ATPase" evidence="12">
    <location>
        <begin position="237"/>
        <end position="384"/>
    </location>
</feature>
<evidence type="ECO:0000256" key="6">
    <source>
        <dbReference type="ARBA" id="ARBA00022741"/>
    </source>
</evidence>
<dbReference type="FunFam" id="1.10.8.60:FF:000026">
    <property type="entry name" value="vesicle-fusing ATPase isoform X1"/>
    <property type="match status" value="1"/>
</dbReference>
<dbReference type="InterPro" id="IPR029067">
    <property type="entry name" value="CDC48_domain_2-like_sf"/>
</dbReference>
<dbReference type="InterPro" id="IPR027417">
    <property type="entry name" value="P-loop_NTPase"/>
</dbReference>
<dbReference type="GO" id="GO:0005524">
    <property type="term" value="F:ATP binding"/>
    <property type="evidence" value="ECO:0007669"/>
    <property type="project" value="UniProtKB-UniRule"/>
</dbReference>
<dbReference type="Gene3D" id="3.40.50.300">
    <property type="entry name" value="P-loop containing nucleotide triphosphate hydrolases"/>
    <property type="match status" value="2"/>
</dbReference>
<dbReference type="Pfam" id="PF00004">
    <property type="entry name" value="AAA"/>
    <property type="match status" value="2"/>
</dbReference>
<evidence type="ECO:0000256" key="9">
    <source>
        <dbReference type="ARBA" id="ARBA00056429"/>
    </source>
</evidence>
<keyword evidence="3 11" id="KW-0813">Transport</keyword>
<dbReference type="InterPro" id="IPR003959">
    <property type="entry name" value="ATPase_AAA_core"/>
</dbReference>
<dbReference type="FunFam" id="3.40.50.300:FF:000187">
    <property type="entry name" value="Vesicular-fusion ATPase SEC18"/>
    <property type="match status" value="1"/>
</dbReference>
<evidence type="ECO:0000256" key="8">
    <source>
        <dbReference type="ARBA" id="ARBA00022927"/>
    </source>
</evidence>
<comment type="subcellular location">
    <subcellularLocation>
        <location evidence="1 11">Cytoplasm</location>
    </subcellularLocation>
</comment>
<dbReference type="Gene3D" id="1.10.8.60">
    <property type="match status" value="2"/>
</dbReference>
<organism evidence="13 14">
    <name type="scientific">Hermanssonia centrifuga</name>
    <dbReference type="NCBI Taxonomy" id="98765"/>
    <lineage>
        <taxon>Eukaryota</taxon>
        <taxon>Fungi</taxon>
        <taxon>Dikarya</taxon>
        <taxon>Basidiomycota</taxon>
        <taxon>Agaricomycotina</taxon>
        <taxon>Agaricomycetes</taxon>
        <taxon>Polyporales</taxon>
        <taxon>Meruliaceae</taxon>
        <taxon>Hermanssonia</taxon>
    </lineage>
</organism>
<dbReference type="EMBL" id="SGPJ01000010">
    <property type="protein sequence ID" value="THH02130.1"/>
    <property type="molecule type" value="Genomic_DNA"/>
</dbReference>
<evidence type="ECO:0000256" key="2">
    <source>
        <dbReference type="ARBA" id="ARBA00006914"/>
    </source>
</evidence>
<reference evidence="13 14" key="1">
    <citation type="submission" date="2019-02" db="EMBL/GenBank/DDBJ databases">
        <title>Genome sequencing of the rare red list fungi Phlebia centrifuga.</title>
        <authorList>
            <person name="Buettner E."/>
            <person name="Kellner H."/>
        </authorList>
    </citation>
    <scope>NUCLEOTIDE SEQUENCE [LARGE SCALE GENOMIC DNA]</scope>
    <source>
        <strain evidence="13 14">DSM 108282</strain>
    </source>
</reference>
<dbReference type="SUPFAM" id="SSF52540">
    <property type="entry name" value="P-loop containing nucleoside triphosphate hydrolases"/>
    <property type="match status" value="2"/>
</dbReference>
<keyword evidence="8 11" id="KW-0653">Protein transport</keyword>